<protein>
    <submittedName>
        <fullName evidence="1">Uncharacterized protein</fullName>
    </submittedName>
</protein>
<name>A0A6S6ZIA1_9BURK</name>
<dbReference type="EMBL" id="CADIJO010000004">
    <property type="protein sequence ID" value="CAB3681697.1"/>
    <property type="molecule type" value="Genomic_DNA"/>
</dbReference>
<evidence type="ECO:0000313" key="2">
    <source>
        <dbReference type="Proteomes" id="UP000494111"/>
    </source>
</evidence>
<dbReference type="AlphaFoldDB" id="A0A6S6ZIA1"/>
<proteinExistence type="predicted"/>
<dbReference type="RefSeq" id="WP_175192309.1">
    <property type="nucleotide sequence ID" value="NZ_CADIJO010000004.1"/>
</dbReference>
<sequence length="145" mass="16928">MQDEIVYLLASQKDPVITAFRDHWNKHCDLWIQEMDAGQLSVATLTGNVMLSLRESLPIFLRAIPPKDRRAFNLAYRGMVIATFPDFYEQDESELDAIIARGKIRNDDEFHLIEFYFEQQQNIDPDSSASAALRQLMDDFEFREH</sequence>
<gene>
    <name evidence="1" type="ORF">LMG3458_01654</name>
</gene>
<dbReference type="Proteomes" id="UP000494111">
    <property type="component" value="Unassembled WGS sequence"/>
</dbReference>
<evidence type="ECO:0000313" key="1">
    <source>
        <dbReference type="EMBL" id="CAB3681697.1"/>
    </source>
</evidence>
<reference evidence="1 2" key="1">
    <citation type="submission" date="2020-04" db="EMBL/GenBank/DDBJ databases">
        <authorList>
            <person name="De Canck E."/>
        </authorList>
    </citation>
    <scope>NUCLEOTIDE SEQUENCE [LARGE SCALE GENOMIC DNA]</scope>
    <source>
        <strain evidence="1 2">LMG 3458</strain>
    </source>
</reference>
<organism evidence="1 2">
    <name type="scientific">Achromobacter deleyi</name>
    <dbReference type="NCBI Taxonomy" id="1353891"/>
    <lineage>
        <taxon>Bacteria</taxon>
        <taxon>Pseudomonadati</taxon>
        <taxon>Pseudomonadota</taxon>
        <taxon>Betaproteobacteria</taxon>
        <taxon>Burkholderiales</taxon>
        <taxon>Alcaligenaceae</taxon>
        <taxon>Achromobacter</taxon>
    </lineage>
</organism>
<accession>A0A6S6ZIA1</accession>